<sequence>MTIRITTLAERPDLADSLWQMPHSWPEFMLNDPIAGLYFNRSLTTDLAEYLVVAVDEEGALVARAFSIPFERPEGELPDDGWDAVVRWGADTRRRGARSTAISALDITIRTDLLGGGMSGRMLAAMRDNAARLGFSELLAPVRPNQKHLEPRVPMAEYAFRTRDDGLPYDAWLRVHVRAGGKIIKVAPRSMVVPGTLAEWRQWTGLPFDVSGQVEVPGALVAVHCDVAQDHAVYVEPNVWVSHPL</sequence>
<dbReference type="AlphaFoldDB" id="A0A7W5VIP7"/>
<evidence type="ECO:0008006" key="3">
    <source>
        <dbReference type="Google" id="ProtNLM"/>
    </source>
</evidence>
<dbReference type="GeneID" id="95390799"/>
<proteinExistence type="predicted"/>
<name>A0A7W5VIP7_9ACTN</name>
<reference evidence="1 2" key="1">
    <citation type="submission" date="2020-08" db="EMBL/GenBank/DDBJ databases">
        <title>Sequencing the genomes of 1000 actinobacteria strains.</title>
        <authorList>
            <person name="Klenk H.-P."/>
        </authorList>
    </citation>
    <scope>NUCLEOTIDE SEQUENCE [LARGE SCALE GENOMIC DNA]</scope>
    <source>
        <strain evidence="1 2">DSM 44320</strain>
    </source>
</reference>
<dbReference type="EMBL" id="JACIBV010000001">
    <property type="protein sequence ID" value="MBB3728567.1"/>
    <property type="molecule type" value="Genomic_DNA"/>
</dbReference>
<dbReference type="Gene3D" id="3.40.630.30">
    <property type="match status" value="1"/>
</dbReference>
<evidence type="ECO:0000313" key="1">
    <source>
        <dbReference type="EMBL" id="MBB3728567.1"/>
    </source>
</evidence>
<gene>
    <name evidence="1" type="ORF">FHR33_004427</name>
</gene>
<protein>
    <recommendedName>
        <fullName evidence="3">N-acetyltransferase</fullName>
    </recommendedName>
</protein>
<organism evidence="1 2">
    <name type="scientific">Nonomuraea dietziae</name>
    <dbReference type="NCBI Taxonomy" id="65515"/>
    <lineage>
        <taxon>Bacteria</taxon>
        <taxon>Bacillati</taxon>
        <taxon>Actinomycetota</taxon>
        <taxon>Actinomycetes</taxon>
        <taxon>Streptosporangiales</taxon>
        <taxon>Streptosporangiaceae</taxon>
        <taxon>Nonomuraea</taxon>
    </lineage>
</organism>
<evidence type="ECO:0000313" key="2">
    <source>
        <dbReference type="Proteomes" id="UP000579945"/>
    </source>
</evidence>
<dbReference type="RefSeq" id="WP_183650703.1">
    <property type="nucleotide sequence ID" value="NZ_BAAAXX010000048.1"/>
</dbReference>
<keyword evidence="2" id="KW-1185">Reference proteome</keyword>
<comment type="caution">
    <text evidence="1">The sequence shown here is derived from an EMBL/GenBank/DDBJ whole genome shotgun (WGS) entry which is preliminary data.</text>
</comment>
<dbReference type="Proteomes" id="UP000579945">
    <property type="component" value="Unassembled WGS sequence"/>
</dbReference>
<accession>A0A7W5VIP7</accession>